<evidence type="ECO:0008006" key="3">
    <source>
        <dbReference type="Google" id="ProtNLM"/>
    </source>
</evidence>
<dbReference type="Pfam" id="PF13715">
    <property type="entry name" value="CarbopepD_reg_2"/>
    <property type="match status" value="1"/>
</dbReference>
<dbReference type="Gene3D" id="2.60.40.1120">
    <property type="entry name" value="Carboxypeptidase-like, regulatory domain"/>
    <property type="match status" value="1"/>
</dbReference>
<organism evidence="2">
    <name type="scientific">uncultured Aureispira sp</name>
    <dbReference type="NCBI Taxonomy" id="1331704"/>
    <lineage>
        <taxon>Bacteria</taxon>
        <taxon>Pseudomonadati</taxon>
        <taxon>Bacteroidota</taxon>
        <taxon>Saprospiria</taxon>
        <taxon>Saprospirales</taxon>
        <taxon>Saprospiraceae</taxon>
        <taxon>Aureispira</taxon>
        <taxon>environmental samples</taxon>
    </lineage>
</organism>
<dbReference type="InterPro" id="IPR008969">
    <property type="entry name" value="CarboxyPept-like_regulatory"/>
</dbReference>
<reference evidence="2" key="1">
    <citation type="submission" date="2020-01" db="EMBL/GenBank/DDBJ databases">
        <authorList>
            <person name="Meier V. D."/>
            <person name="Meier V D."/>
        </authorList>
    </citation>
    <scope>NUCLEOTIDE SEQUENCE</scope>
    <source>
        <strain evidence="2">HLG_WM_MAG_10</strain>
    </source>
</reference>
<name>A0A6S6TT68_9BACT</name>
<accession>A0A6S6TT68</accession>
<evidence type="ECO:0000256" key="1">
    <source>
        <dbReference type="SAM" id="SignalP"/>
    </source>
</evidence>
<dbReference type="Pfam" id="PF18939">
    <property type="entry name" value="DUF5686"/>
    <property type="match status" value="1"/>
</dbReference>
<dbReference type="AlphaFoldDB" id="A0A6S6TT68"/>
<evidence type="ECO:0000313" key="2">
    <source>
        <dbReference type="EMBL" id="CAA6821367.1"/>
    </source>
</evidence>
<feature type="signal peptide" evidence="1">
    <location>
        <begin position="1"/>
        <end position="19"/>
    </location>
</feature>
<dbReference type="EMBL" id="CACVAQ010000296">
    <property type="protein sequence ID" value="CAA6821367.1"/>
    <property type="molecule type" value="Genomic_DNA"/>
</dbReference>
<dbReference type="SUPFAM" id="SSF49464">
    <property type="entry name" value="Carboxypeptidase regulatory domain-like"/>
    <property type="match status" value="1"/>
</dbReference>
<feature type="chain" id="PRO_5028006821" description="Carboxypeptidase-like regulatory domain-containing protein" evidence="1">
    <location>
        <begin position="20"/>
        <end position="829"/>
    </location>
</feature>
<sequence length="829" mass="95706">MKYLLSFTFCFLITATAFATHIRGKLTDKKGEVLSFANIYVRGTSTGTTTNIDGFYDFTLEEGQYELVFQYIGYESKTEKITLGKEDLELNIVLNPIANNLQEIVVTAGEDPAYRIIRKAIKKRKFYLNQVKQYSCESYVKGTQHVQKLPKKFMGQSLDKFREGLDSNGTGIVYLSEAVSKLYYKDGEYKEIMSSSKISGNDNGFSFNSGAAMARMTFYENSFELGDTEILSPIASGALGAYKYRLETSFYDNENHLVYKIEVLPKNKLGAVFKGYIYIVDKDWAIHSTDLFTTGKAVNISILDTVYFKQTHIKLNNKTWRIFSQNIDFKLRFLIITTKGNFVGVFRNYNLKPVFDPKFFNAEIFKVEDLANQKINTFWDSIRPVPLSTEEAADYHVKDSIEKVTETKAYKDSTDRIANRFKIVDLITGYTFKNSYRKYTVTILSPISPLHHNTVQGQMIGLGAEFRKEIDDKKQSWFNLHASAEYSIEDEQLRGIGFFQIRFNAIDNAFLHVEGGRQKKQFNSSNPIPDIVNTYYTILFKYNYLKIYDEYYGRVFYSQEIVNGLFFKGGLKYAQRVALTNHSEGSWRPKSTRIFFSNNPTDFGDPRTMKDSPSFITHNHLEISLALRIRFGQKYISYPNRRFYAQSNFPDIWISYKRGLPILGASTNYDYLELKVEKDDIKIGTVGLLSFKATAGWFPYKPKLYFMDFHHFNGNQTILAKTSEYLSTFQLLNYYDRSNSSAFGMVHIQHDFNGFIWNKIPGLKTLGFEFVTGYHLLYTPERGEYMEFNVGLDRIGWNLFRFLRVDFVMGYEVGEPLRYGGVIGLTLSL</sequence>
<dbReference type="InterPro" id="IPR043741">
    <property type="entry name" value="DUF5686"/>
</dbReference>
<keyword evidence="1" id="KW-0732">Signal</keyword>
<proteinExistence type="predicted"/>
<gene>
    <name evidence="2" type="ORF">HELGO_WM45437</name>
</gene>
<protein>
    <recommendedName>
        <fullName evidence="3">Carboxypeptidase-like regulatory domain-containing protein</fullName>
    </recommendedName>
</protein>